<feature type="signal peptide" evidence="1">
    <location>
        <begin position="1"/>
        <end position="23"/>
    </location>
</feature>
<keyword evidence="3" id="KW-0560">Oxidoreductase</keyword>
<dbReference type="AlphaFoldDB" id="A0A4R6T740"/>
<dbReference type="InterPro" id="IPR037523">
    <property type="entry name" value="VOC_core"/>
</dbReference>
<dbReference type="EMBL" id="SNYF01000006">
    <property type="protein sequence ID" value="TDQ17025.1"/>
    <property type="molecule type" value="Genomic_DNA"/>
</dbReference>
<dbReference type="PANTHER" id="PTHR46036:SF12">
    <property type="entry name" value="VOC DOMAIN-CONTAINING PROTEIN"/>
    <property type="match status" value="1"/>
</dbReference>
<dbReference type="GO" id="GO:0004462">
    <property type="term" value="F:lactoylglutathione lyase activity"/>
    <property type="evidence" value="ECO:0007669"/>
    <property type="project" value="TreeGrafter"/>
</dbReference>
<keyword evidence="4" id="KW-1185">Reference proteome</keyword>
<dbReference type="RefSeq" id="WP_133554671.1">
    <property type="nucleotide sequence ID" value="NZ_SNYF01000006.1"/>
</dbReference>
<dbReference type="InterPro" id="IPR004360">
    <property type="entry name" value="Glyas_Fos-R_dOase_dom"/>
</dbReference>
<accession>A0A4R6T740</accession>
<sequence>MKNQPLNFLLHRVLLFWVLFAFAACQAKVDEVQHSPRFNHVYLKVADMDRSIAFYTSAFDLELVKQIKKLKRTTEDGVSTEYDISLSLLKFPDQHFVLEIGESPDFKAENSAANFTHLGIDVLDIEAASERILKAGGVLSRPLSLVETEDIKAKTMFFTGPDGETIELMQLISGDF</sequence>
<gene>
    <name evidence="3" type="ORF">DFQ04_1673</name>
</gene>
<keyword evidence="3" id="KW-0456">Lyase</keyword>
<evidence type="ECO:0000256" key="1">
    <source>
        <dbReference type="SAM" id="SignalP"/>
    </source>
</evidence>
<dbReference type="OrthoDB" id="192739at2"/>
<dbReference type="GO" id="GO:0019243">
    <property type="term" value="P:methylglyoxal catabolic process to D-lactate via S-lactoyl-glutathione"/>
    <property type="evidence" value="ECO:0007669"/>
    <property type="project" value="TreeGrafter"/>
</dbReference>
<dbReference type="GO" id="GO:0051213">
    <property type="term" value="F:dioxygenase activity"/>
    <property type="evidence" value="ECO:0007669"/>
    <property type="project" value="UniProtKB-KW"/>
</dbReference>
<evidence type="ECO:0000313" key="3">
    <source>
        <dbReference type="EMBL" id="TDQ17025.1"/>
    </source>
</evidence>
<dbReference type="SUPFAM" id="SSF54593">
    <property type="entry name" value="Glyoxalase/Bleomycin resistance protein/Dihydroxybiphenyl dioxygenase"/>
    <property type="match status" value="1"/>
</dbReference>
<dbReference type="PANTHER" id="PTHR46036">
    <property type="entry name" value="LACTOYLGLUTATHIONE LYASE"/>
    <property type="match status" value="1"/>
</dbReference>
<dbReference type="Gene3D" id="3.10.180.10">
    <property type="entry name" value="2,3-Dihydroxybiphenyl 1,2-Dioxygenase, domain 1"/>
    <property type="match status" value="1"/>
</dbReference>
<dbReference type="Pfam" id="PF00903">
    <property type="entry name" value="Glyoxalase"/>
    <property type="match status" value="1"/>
</dbReference>
<dbReference type="PROSITE" id="PS51257">
    <property type="entry name" value="PROKAR_LIPOPROTEIN"/>
    <property type="match status" value="1"/>
</dbReference>
<organism evidence="3 4">
    <name type="scientific">Algoriphagus boseongensis</name>
    <dbReference type="NCBI Taxonomy" id="1442587"/>
    <lineage>
        <taxon>Bacteria</taxon>
        <taxon>Pseudomonadati</taxon>
        <taxon>Bacteroidota</taxon>
        <taxon>Cytophagia</taxon>
        <taxon>Cytophagales</taxon>
        <taxon>Cyclobacteriaceae</taxon>
        <taxon>Algoriphagus</taxon>
    </lineage>
</organism>
<keyword evidence="1" id="KW-0732">Signal</keyword>
<keyword evidence="3" id="KW-0223">Dioxygenase</keyword>
<dbReference type="InterPro" id="IPR029068">
    <property type="entry name" value="Glyas_Bleomycin-R_OHBP_Dase"/>
</dbReference>
<feature type="chain" id="PRO_5020545258" evidence="1">
    <location>
        <begin position="24"/>
        <end position="176"/>
    </location>
</feature>
<dbReference type="Proteomes" id="UP000294535">
    <property type="component" value="Unassembled WGS sequence"/>
</dbReference>
<evidence type="ECO:0000313" key="4">
    <source>
        <dbReference type="Proteomes" id="UP000294535"/>
    </source>
</evidence>
<name>A0A4R6T740_9BACT</name>
<dbReference type="GO" id="GO:0005737">
    <property type="term" value="C:cytoplasm"/>
    <property type="evidence" value="ECO:0007669"/>
    <property type="project" value="TreeGrafter"/>
</dbReference>
<dbReference type="PROSITE" id="PS51819">
    <property type="entry name" value="VOC"/>
    <property type="match status" value="1"/>
</dbReference>
<evidence type="ECO:0000259" key="2">
    <source>
        <dbReference type="PROSITE" id="PS51819"/>
    </source>
</evidence>
<reference evidence="3 4" key="1">
    <citation type="submission" date="2019-03" db="EMBL/GenBank/DDBJ databases">
        <title>Genomic Encyclopedia of Type Strains, Phase III (KMG-III): the genomes of soil and plant-associated and newly described type strains.</title>
        <authorList>
            <person name="Whitman W."/>
        </authorList>
    </citation>
    <scope>NUCLEOTIDE SEQUENCE [LARGE SCALE GENOMIC DNA]</scope>
    <source>
        <strain evidence="3 4">CECT 8446</strain>
    </source>
</reference>
<comment type="caution">
    <text evidence="3">The sequence shown here is derived from an EMBL/GenBank/DDBJ whole genome shotgun (WGS) entry which is preliminary data.</text>
</comment>
<protein>
    <submittedName>
        <fullName evidence="3">Catechol 2,3-dioxygenase-like lactoylglutathione lyase family enzyme</fullName>
    </submittedName>
</protein>
<feature type="domain" description="VOC" evidence="2">
    <location>
        <begin position="37"/>
        <end position="171"/>
    </location>
</feature>
<proteinExistence type="predicted"/>